<reference evidence="1 2" key="1">
    <citation type="journal article" date="2013" name="Genome Announc.">
        <title>Draft Genome Sequence of Sphingobium quisquiliarum Strain P25T, a Novel Hexachlorocyclohexane (HCH)-Degrading Bacterium Isolated from an HCH Dumpsite.</title>
        <authorList>
            <person name="Kumar Singh A."/>
            <person name="Sangwan N."/>
            <person name="Sharma A."/>
            <person name="Gupta V."/>
            <person name="Khurana J.P."/>
            <person name="Lal R."/>
        </authorList>
    </citation>
    <scope>NUCLEOTIDE SEQUENCE [LARGE SCALE GENOMIC DNA]</scope>
    <source>
        <strain evidence="1 2">P25</strain>
    </source>
</reference>
<sequence length="101" mass="11500">MLLCGNFTPTDDGFTGEIRFFGKREQVVLRPIEGQDNEKAPHFRIVAADDERIEFGAAWRKTSKEGRDYISFKLNPVVAQPVYLRLFESETVAGEYELLAS</sequence>
<dbReference type="EMBL" id="ATHO01000162">
    <property type="protein sequence ID" value="EQA99829.1"/>
    <property type="molecule type" value="Genomic_DNA"/>
</dbReference>
<protein>
    <recommendedName>
        <fullName evidence="3">DUF736 domain-containing protein</fullName>
    </recommendedName>
</protein>
<evidence type="ECO:0008006" key="3">
    <source>
        <dbReference type="Google" id="ProtNLM"/>
    </source>
</evidence>
<dbReference type="Proteomes" id="UP000015525">
    <property type="component" value="Unassembled WGS sequence"/>
</dbReference>
<keyword evidence="2" id="KW-1185">Reference proteome</keyword>
<proteinExistence type="predicted"/>
<gene>
    <name evidence="1" type="ORF">L288_19290</name>
</gene>
<evidence type="ECO:0000313" key="1">
    <source>
        <dbReference type="EMBL" id="EQA99829.1"/>
    </source>
</evidence>
<organism evidence="1 2">
    <name type="scientific">Sphingobium quisquiliarum P25</name>
    <dbReference type="NCBI Taxonomy" id="1329909"/>
    <lineage>
        <taxon>Bacteria</taxon>
        <taxon>Pseudomonadati</taxon>
        <taxon>Pseudomonadota</taxon>
        <taxon>Alphaproteobacteria</taxon>
        <taxon>Sphingomonadales</taxon>
        <taxon>Sphingomonadaceae</taxon>
        <taxon>Sphingobium</taxon>
    </lineage>
</organism>
<comment type="caution">
    <text evidence="1">The sequence shown here is derived from an EMBL/GenBank/DDBJ whole genome shotgun (WGS) entry which is preliminary data.</text>
</comment>
<dbReference type="Pfam" id="PF05284">
    <property type="entry name" value="DUF736"/>
    <property type="match status" value="1"/>
</dbReference>
<dbReference type="AlphaFoldDB" id="T0HKL9"/>
<dbReference type="InterPro" id="IPR007948">
    <property type="entry name" value="DUF736"/>
</dbReference>
<accession>T0HKL9</accession>
<name>T0HKL9_9SPHN</name>
<evidence type="ECO:0000313" key="2">
    <source>
        <dbReference type="Proteomes" id="UP000015525"/>
    </source>
</evidence>
<dbReference type="PATRIC" id="fig|1329909.3.peg.3711"/>